<dbReference type="InterPro" id="IPR023631">
    <property type="entry name" value="Amidase_dom"/>
</dbReference>
<evidence type="ECO:0000313" key="5">
    <source>
        <dbReference type="Proteomes" id="UP000596427"/>
    </source>
</evidence>
<dbReference type="InterPro" id="IPR036928">
    <property type="entry name" value="AS_sf"/>
</dbReference>
<evidence type="ECO:0000313" key="4">
    <source>
        <dbReference type="EMBL" id="QRG08955.1"/>
    </source>
</evidence>
<dbReference type="AlphaFoldDB" id="A0A974PSL7"/>
<dbReference type="KEGG" id="xdi:EZH22_12175"/>
<dbReference type="Pfam" id="PF01425">
    <property type="entry name" value="Amidase"/>
    <property type="match status" value="1"/>
</dbReference>
<organism evidence="4 5">
    <name type="scientific">Xanthobacter dioxanivorans</name>
    <dbReference type="NCBI Taxonomy" id="2528964"/>
    <lineage>
        <taxon>Bacteria</taxon>
        <taxon>Pseudomonadati</taxon>
        <taxon>Pseudomonadota</taxon>
        <taxon>Alphaproteobacteria</taxon>
        <taxon>Hyphomicrobiales</taxon>
        <taxon>Xanthobacteraceae</taxon>
        <taxon>Xanthobacter</taxon>
    </lineage>
</organism>
<name>A0A974PSL7_9HYPH</name>
<dbReference type="Gene3D" id="3.90.1300.10">
    <property type="entry name" value="Amidase signature (AS) domain"/>
    <property type="match status" value="1"/>
</dbReference>
<accession>A0A974PSL7</accession>
<evidence type="ECO:0000256" key="1">
    <source>
        <dbReference type="ARBA" id="ARBA00003871"/>
    </source>
</evidence>
<proteinExistence type="predicted"/>
<reference evidence="4 5" key="1">
    <citation type="submission" date="2020-10" db="EMBL/GenBank/DDBJ databases">
        <title>Degradation of 1,4-Dioxane by Xanthobacter sp. YN2, via a Novel Group-2 Soluble Di-Iron Monooxygenase.</title>
        <authorList>
            <person name="Ma F."/>
            <person name="Wang Y."/>
            <person name="Yang J."/>
            <person name="Guo H."/>
            <person name="Su D."/>
            <person name="Yu L."/>
        </authorList>
    </citation>
    <scope>NUCLEOTIDE SEQUENCE [LARGE SCALE GENOMIC DNA]</scope>
    <source>
        <strain evidence="4 5">YN2</strain>
    </source>
</reference>
<dbReference type="PANTHER" id="PTHR11895">
    <property type="entry name" value="TRANSAMIDASE"/>
    <property type="match status" value="1"/>
</dbReference>
<evidence type="ECO:0000259" key="3">
    <source>
        <dbReference type="Pfam" id="PF01425"/>
    </source>
</evidence>
<dbReference type="SUPFAM" id="SSF75304">
    <property type="entry name" value="Amidase signature (AS) enzymes"/>
    <property type="match status" value="1"/>
</dbReference>
<evidence type="ECO:0000256" key="2">
    <source>
        <dbReference type="ARBA" id="ARBA00021874"/>
    </source>
</evidence>
<dbReference type="GO" id="GO:0003824">
    <property type="term" value="F:catalytic activity"/>
    <property type="evidence" value="ECO:0007669"/>
    <property type="project" value="InterPro"/>
</dbReference>
<protein>
    <recommendedName>
        <fullName evidence="2">Indoleacetamide hydrolase</fullName>
    </recommendedName>
</protein>
<dbReference type="Proteomes" id="UP000596427">
    <property type="component" value="Chromosome"/>
</dbReference>
<dbReference type="PROSITE" id="PS00571">
    <property type="entry name" value="AMIDASES"/>
    <property type="match status" value="1"/>
</dbReference>
<dbReference type="InterPro" id="IPR020556">
    <property type="entry name" value="Amidase_CS"/>
</dbReference>
<dbReference type="InterPro" id="IPR000120">
    <property type="entry name" value="Amidase"/>
</dbReference>
<sequence length="471" mass="48280">MSATLQPPTGLTGSALEIAIAFRCGAVTPQALVEQLLARIAEDGDARTFVWVAGDRARAEAQAAGARIAQGRALGFLDGIPVAWKDNIDLAGAPSRAGSPLMPTAPVADDADCVANAAEAGVVNLGKLNMSELAYTGLGLNSYFGTPRNIHGPDHVPGGSSSGSAAAVAHGQVALGIGTDTGGSVRLPAAFNGVVGYKSSEGRISTRGVVPLSRSLDTVGILARSVADCVLGDIALRGALASPVRRPRIADVAVLVPSNLDLAACAEAVSRNFSASLDLLRSAGAPVSVLPVPELDEVRTLIARYGTLTAAEAYLEYQAMIDGADRGDMDPNIVRRMLDGKAMLASDLLSIQRARAALVPRIRERLAGRLLAMPTTPITAPRIEAVARDADRFRDLNLTSLQFTALGNVLDLCGVALPNGFDGGGLPTSILLNAPGGEDEQLLGAALAIEAVLETGAVAARRSAARAATLA</sequence>
<dbReference type="PANTHER" id="PTHR11895:SF176">
    <property type="entry name" value="AMIDASE AMID-RELATED"/>
    <property type="match status" value="1"/>
</dbReference>
<gene>
    <name evidence="4" type="ORF">EZH22_12175</name>
</gene>
<keyword evidence="5" id="KW-1185">Reference proteome</keyword>
<dbReference type="EMBL" id="CP063362">
    <property type="protein sequence ID" value="QRG08955.1"/>
    <property type="molecule type" value="Genomic_DNA"/>
</dbReference>
<dbReference type="RefSeq" id="WP_203195872.1">
    <property type="nucleotide sequence ID" value="NZ_CP063362.1"/>
</dbReference>
<comment type="function">
    <text evidence="1">Hydrolyzes indole-3-acetamide (IAM) into indole-3-acetic acid (IAA).</text>
</comment>
<feature type="domain" description="Amidase" evidence="3">
    <location>
        <begin position="32"/>
        <end position="443"/>
    </location>
</feature>